<organism evidence="1 2">
    <name type="scientific">Pseudorhodoplanes sinuspersici</name>
    <dbReference type="NCBI Taxonomy" id="1235591"/>
    <lineage>
        <taxon>Bacteria</taxon>
        <taxon>Pseudomonadati</taxon>
        <taxon>Pseudomonadota</taxon>
        <taxon>Alphaproteobacteria</taxon>
        <taxon>Hyphomicrobiales</taxon>
        <taxon>Pseudorhodoplanes</taxon>
    </lineage>
</organism>
<protein>
    <recommendedName>
        <fullName evidence="3">Asparagine synthetase domain-containing protein</fullName>
    </recommendedName>
</protein>
<dbReference type="STRING" id="1235591.CAK95_24360"/>
<dbReference type="SUPFAM" id="SSF56235">
    <property type="entry name" value="N-terminal nucleophile aminohydrolases (Ntn hydrolases)"/>
    <property type="match status" value="1"/>
</dbReference>
<dbReference type="Gene3D" id="3.60.20.10">
    <property type="entry name" value="Glutamine Phosphoribosylpyrophosphate, subunit 1, domain 1"/>
    <property type="match status" value="1"/>
</dbReference>
<proteinExistence type="predicted"/>
<keyword evidence="2" id="KW-1185">Reference proteome</keyword>
<dbReference type="InterPro" id="IPR029055">
    <property type="entry name" value="Ntn_hydrolases_N"/>
</dbReference>
<evidence type="ECO:0000313" key="1">
    <source>
        <dbReference type="EMBL" id="ARQ01878.1"/>
    </source>
</evidence>
<gene>
    <name evidence="1" type="ORF">CAK95_24360</name>
</gene>
<reference evidence="1 2" key="1">
    <citation type="submission" date="2017-05" db="EMBL/GenBank/DDBJ databases">
        <title>Full genome sequence of Pseudorhodoplanes sinuspersici.</title>
        <authorList>
            <person name="Dastgheib S.M.M."/>
            <person name="Shavandi M."/>
            <person name="Tirandaz H."/>
        </authorList>
    </citation>
    <scope>NUCLEOTIDE SEQUENCE [LARGE SCALE GENOMIC DNA]</scope>
    <source>
        <strain evidence="1 2">RIPI110</strain>
    </source>
</reference>
<name>A0A1W6ZX70_9HYPH</name>
<evidence type="ECO:0008006" key="3">
    <source>
        <dbReference type="Google" id="ProtNLM"/>
    </source>
</evidence>
<dbReference type="EMBL" id="CP021112">
    <property type="protein sequence ID" value="ARQ01878.1"/>
    <property type="molecule type" value="Genomic_DNA"/>
</dbReference>
<dbReference type="AlphaFoldDB" id="A0A1W6ZX70"/>
<accession>A0A1W6ZX70</accession>
<evidence type="ECO:0000313" key="2">
    <source>
        <dbReference type="Proteomes" id="UP000194137"/>
    </source>
</evidence>
<sequence>MLDFLPPKPVHSHRWLREKAGILSWSWDAPLDRPLEQSAHHAIQICGRPRSGDKQADETALHSHFSSKKTAAAFDGGFSFVSVNSDNVWFARGLSGQFPVYWREIESGILISNRISLLFSIGPDPKIDQRAVAWLAGRGYLPAEFTTYQDVNRLMPGQSVHVSKGGFHVTRPAISDMVNPVTTDQVLDLLMTARSNHIRDFETLPDAALEFSLSGGKDSRAIFEMARKSGRLDDRATAYTSGELYSPEVLSAQDICQSAKFAGHQLRRPTLAHQTLNLPSLIANTIEASEGMLSLFDTMRIVVNKRVAIGGHQNGLRGTFFNGLKVGSAGVAAAMVEHYTPDPSNVLTHNALDEARVCFSRSMRHLQSLGVSEDKLPLAFMWFVRTHGWVSVTSNTNTCVSNEMHPLLDFDLISLALRMPHHLVDAEVIHFALTASDDAKLQTIPFAQQSWTERLPDALRQIGWRGPKAERIAPYEYLPVFPNGGHPFVTNAKLQLLDLLEPWMRIAVEAFPDVVKTDDAMSRISQRKSTTSLKMIGLLGLATIGLISQFGRDIFRASGRKKIVETLRPAAPATTIKTRTIEDDDKIIDAYETSIGSLVRELQKRHSTFVSAAPAKPWRHIEISNRSGRKVLWSVEIDDTKTSPRELEASGTFTLGVRTYGKAQLFAKDTNQEITVPFELRESDSTISLIIPPYSASKPLSSALKRLLRLPTSVDGGPSAK</sequence>
<dbReference type="Proteomes" id="UP000194137">
    <property type="component" value="Chromosome"/>
</dbReference>
<dbReference type="KEGG" id="psin:CAK95_24360"/>